<gene>
    <name evidence="1" type="ORF">NDU88_006902</name>
</gene>
<comment type="caution">
    <text evidence="1">The sequence shown here is derived from an EMBL/GenBank/DDBJ whole genome shotgun (WGS) entry which is preliminary data.</text>
</comment>
<proteinExistence type="predicted"/>
<dbReference type="Proteomes" id="UP001066276">
    <property type="component" value="Chromosome 4_2"/>
</dbReference>
<protein>
    <submittedName>
        <fullName evidence="1">Uncharacterized protein</fullName>
    </submittedName>
</protein>
<dbReference type="AlphaFoldDB" id="A0AAV7SRA5"/>
<organism evidence="1 2">
    <name type="scientific">Pleurodeles waltl</name>
    <name type="common">Iberian ribbed newt</name>
    <dbReference type="NCBI Taxonomy" id="8319"/>
    <lineage>
        <taxon>Eukaryota</taxon>
        <taxon>Metazoa</taxon>
        <taxon>Chordata</taxon>
        <taxon>Craniata</taxon>
        <taxon>Vertebrata</taxon>
        <taxon>Euteleostomi</taxon>
        <taxon>Amphibia</taxon>
        <taxon>Batrachia</taxon>
        <taxon>Caudata</taxon>
        <taxon>Salamandroidea</taxon>
        <taxon>Salamandridae</taxon>
        <taxon>Pleurodelinae</taxon>
        <taxon>Pleurodeles</taxon>
    </lineage>
</organism>
<accession>A0AAV7SRA5</accession>
<dbReference type="EMBL" id="JANPWB010000008">
    <property type="protein sequence ID" value="KAJ1166502.1"/>
    <property type="molecule type" value="Genomic_DNA"/>
</dbReference>
<evidence type="ECO:0000313" key="2">
    <source>
        <dbReference type="Proteomes" id="UP001066276"/>
    </source>
</evidence>
<reference evidence="1" key="1">
    <citation type="journal article" date="2022" name="bioRxiv">
        <title>Sequencing and chromosome-scale assembly of the giantPleurodeles waltlgenome.</title>
        <authorList>
            <person name="Brown T."/>
            <person name="Elewa A."/>
            <person name="Iarovenko S."/>
            <person name="Subramanian E."/>
            <person name="Araus A.J."/>
            <person name="Petzold A."/>
            <person name="Susuki M."/>
            <person name="Suzuki K.-i.T."/>
            <person name="Hayashi T."/>
            <person name="Toyoda A."/>
            <person name="Oliveira C."/>
            <person name="Osipova E."/>
            <person name="Leigh N.D."/>
            <person name="Simon A."/>
            <person name="Yun M.H."/>
        </authorList>
    </citation>
    <scope>NUCLEOTIDE SEQUENCE</scope>
    <source>
        <strain evidence="1">20211129_DDA</strain>
        <tissue evidence="1">Liver</tissue>
    </source>
</reference>
<sequence>MGLPKCRQTLQDMHVYAAAANRHDKERAASAEPPTKADMFEEHATEPVGPNERVVFGTEWASVAAEVQKRLARQQPSLQAPILEPGECQDSGSGALMVSMGVDVRGRQQGVAEWLLKEKYVTDVGVGSVVDLMAKDVAICVLVRSFIKWGES</sequence>
<evidence type="ECO:0000313" key="1">
    <source>
        <dbReference type="EMBL" id="KAJ1166502.1"/>
    </source>
</evidence>
<name>A0AAV7SRA5_PLEWA</name>
<keyword evidence="2" id="KW-1185">Reference proteome</keyword>